<keyword evidence="2" id="KW-1133">Transmembrane helix</keyword>
<accession>A0AAF0IHN8</accession>
<dbReference type="EMBL" id="CP120628">
    <property type="protein sequence ID" value="WEW57103.1"/>
    <property type="molecule type" value="Genomic_DNA"/>
</dbReference>
<feature type="region of interest" description="Disordered" evidence="1">
    <location>
        <begin position="313"/>
        <end position="337"/>
    </location>
</feature>
<name>A0AAF0IHN8_9EURO</name>
<keyword evidence="4" id="KW-1185">Reference proteome</keyword>
<dbReference type="Proteomes" id="UP001219355">
    <property type="component" value="Chromosome 2"/>
</dbReference>
<protein>
    <submittedName>
        <fullName evidence="3">Uncharacterized protein</fullName>
    </submittedName>
</protein>
<reference evidence="3" key="1">
    <citation type="submission" date="2023-03" db="EMBL/GenBank/DDBJ databases">
        <title>Emydomyces testavorans Genome Sequence.</title>
        <authorList>
            <person name="Hoyer L."/>
        </authorList>
    </citation>
    <scope>NUCLEOTIDE SEQUENCE</scope>
    <source>
        <strain evidence="3">16-2883</strain>
    </source>
</reference>
<dbReference type="AlphaFoldDB" id="A0AAF0IHN8"/>
<feature type="region of interest" description="Disordered" evidence="1">
    <location>
        <begin position="211"/>
        <end position="236"/>
    </location>
</feature>
<evidence type="ECO:0000313" key="4">
    <source>
        <dbReference type="Proteomes" id="UP001219355"/>
    </source>
</evidence>
<evidence type="ECO:0000256" key="1">
    <source>
        <dbReference type="SAM" id="MobiDB-lite"/>
    </source>
</evidence>
<feature type="compositionally biased region" description="Polar residues" evidence="1">
    <location>
        <begin position="313"/>
        <end position="328"/>
    </location>
</feature>
<gene>
    <name evidence="3" type="ORF">PRK78_002563</name>
</gene>
<evidence type="ECO:0000313" key="3">
    <source>
        <dbReference type="EMBL" id="WEW57103.1"/>
    </source>
</evidence>
<feature type="transmembrane region" description="Helical" evidence="2">
    <location>
        <begin position="40"/>
        <end position="61"/>
    </location>
</feature>
<sequence>MAPVYSPLLQSRQAILPPRPEKGPPGGVRVVNAFVGFKPFVLIFVASFGIFIVAVLCWKFGAFLRSFSRHKVIGGGKEADILYAKTWYGWTPLDKYQNRQRRRREFFKSIRDFAAWRTCHTDYSWVWWDPGGKKYEKRVRDQRRLRWIPPSLLKYAFDPADTLRDTSNNHPKNLQSTKVINSAVRQEPHLNGRQIEFAEGPALPVVKKRAKRQAKPRVSHIPSSLSNNTNKRPPLKPDIAVRSMEESTTTEQGAVPTKLHSLSDCASPIKRRGSLPHVVFKCTLKQDLSVSLVQRCASDGQQRKKLNSKLRFQPNQPTVSPGRSTLSIDCSEDATPATRSEKPLSWRYKAWGARMQRTTFPNTPVDLRGLAGRPGSPLPDTLRSLISTTDSECYRSTAEYLRQHAASDSSLASTYARPGHLIVPPAQNRHVLPSDRKKAYMLRRAGDCLRTRSSLHYSHELQRSHSDQIIQEPGPSVWVRGNSKNPECARPISQRRISNPEVRLIDDLERKLEWLSGEMEPGRKPYNFSILHNHWLNRATWVVYDPVSRVSSTERRLYGDPRFNYPFPTAKSESRKAKYPVVQREKSKIPKIDSWRLAVNGARKSTGVREFLKAVELFEGSADEPPDGAIDTATWILRKPPQGFEMSTKQKNAYFEGCGGWCEKLEYWQNVPRAYRARRVICEGRVNRRRMAEVAKTMTGHCKRTASKVTPHLLRHRNHKGTTKDTGRVSKLTWHLPLRYQPQKKKAVLSIHGAGLVDCLQPSLSHTTATRYLQHSNANSVHLFLRNRPGHFLQDSSVQTEQRDTI</sequence>
<organism evidence="3 4">
    <name type="scientific">Emydomyces testavorans</name>
    <dbReference type="NCBI Taxonomy" id="2070801"/>
    <lineage>
        <taxon>Eukaryota</taxon>
        <taxon>Fungi</taxon>
        <taxon>Dikarya</taxon>
        <taxon>Ascomycota</taxon>
        <taxon>Pezizomycotina</taxon>
        <taxon>Eurotiomycetes</taxon>
        <taxon>Eurotiomycetidae</taxon>
        <taxon>Onygenales</taxon>
        <taxon>Nannizziopsiaceae</taxon>
        <taxon>Emydomyces</taxon>
    </lineage>
</organism>
<evidence type="ECO:0000256" key="2">
    <source>
        <dbReference type="SAM" id="Phobius"/>
    </source>
</evidence>
<feature type="compositionally biased region" description="Polar residues" evidence="1">
    <location>
        <begin position="221"/>
        <end position="231"/>
    </location>
</feature>
<proteinExistence type="predicted"/>
<keyword evidence="2" id="KW-0472">Membrane</keyword>
<keyword evidence="2" id="KW-0812">Transmembrane</keyword>